<dbReference type="GO" id="GO:0032259">
    <property type="term" value="P:methylation"/>
    <property type="evidence" value="ECO:0007669"/>
    <property type="project" value="UniProtKB-KW"/>
</dbReference>
<evidence type="ECO:0000313" key="1">
    <source>
        <dbReference type="EMBL" id="ADP19603.1"/>
    </source>
</evidence>
<dbReference type="eggNOG" id="COG2227">
    <property type="taxonomic scope" value="Bacteria"/>
</dbReference>
<dbReference type="Proteomes" id="UP000006876">
    <property type="component" value="Chromosome"/>
</dbReference>
<dbReference type="EC" id="2.1.1.-" evidence="1"/>
<organism evidence="1 2">
    <name type="scientific">Achromobacter xylosoxidans (strain A8)</name>
    <dbReference type="NCBI Taxonomy" id="762376"/>
    <lineage>
        <taxon>Bacteria</taxon>
        <taxon>Pseudomonadati</taxon>
        <taxon>Pseudomonadota</taxon>
        <taxon>Betaproteobacteria</taxon>
        <taxon>Burkholderiales</taxon>
        <taxon>Alcaligenaceae</taxon>
        <taxon>Achromobacter</taxon>
    </lineage>
</organism>
<reference evidence="1 2" key="1">
    <citation type="journal article" date="2011" name="J. Bacteriol.">
        <title>Complete genome sequence of the haloaromatic acid-degrading bacterium Achromobacter xylosoxidans A8.</title>
        <authorList>
            <person name="Strnad H."/>
            <person name="Ridl J."/>
            <person name="Paces J."/>
            <person name="Kolar M."/>
            <person name="Vlcek C."/>
            <person name="Paces V."/>
        </authorList>
    </citation>
    <scope>NUCLEOTIDE SEQUENCE [LARGE SCALE GENOMIC DNA]</scope>
    <source>
        <strain evidence="1 2">A8</strain>
    </source>
</reference>
<dbReference type="Gene3D" id="3.40.50.150">
    <property type="entry name" value="Vaccinia Virus protein VP39"/>
    <property type="match status" value="1"/>
</dbReference>
<dbReference type="InterPro" id="IPR029063">
    <property type="entry name" value="SAM-dependent_MTases_sf"/>
</dbReference>
<proteinExistence type="predicted"/>
<evidence type="ECO:0000313" key="2">
    <source>
        <dbReference type="Proteomes" id="UP000006876"/>
    </source>
</evidence>
<dbReference type="EMBL" id="CP002287">
    <property type="protein sequence ID" value="ADP19603.1"/>
    <property type="molecule type" value="Genomic_DNA"/>
</dbReference>
<gene>
    <name evidence="1" type="ordered locus">AXYL_06310</name>
</gene>
<dbReference type="PANTHER" id="PTHR43861">
    <property type="entry name" value="TRANS-ACONITATE 2-METHYLTRANSFERASE-RELATED"/>
    <property type="match status" value="1"/>
</dbReference>
<dbReference type="Pfam" id="PF13489">
    <property type="entry name" value="Methyltransf_23"/>
    <property type="match status" value="1"/>
</dbReference>
<dbReference type="GO" id="GO:0008168">
    <property type="term" value="F:methyltransferase activity"/>
    <property type="evidence" value="ECO:0007669"/>
    <property type="project" value="UniProtKB-KW"/>
</dbReference>
<dbReference type="CDD" id="cd02440">
    <property type="entry name" value="AdoMet_MTases"/>
    <property type="match status" value="1"/>
</dbReference>
<dbReference type="KEGG" id="axy:AXYL_06310"/>
<dbReference type="SUPFAM" id="SSF53335">
    <property type="entry name" value="S-adenosyl-L-methionine-dependent methyltransferases"/>
    <property type="match status" value="1"/>
</dbReference>
<sequence length="311" mass="34161">MNAAVPSTASKGRACPGCGSFRNSHFADERLDQQKVSEFTYASRKQPEFMCLKLVCCSDCDLVFAPQPPDNSFLSDAYADAAYDSVEEASCAARSYARALQAPLRNLVSRSAAVDVGAGSGPLLPWLKRSGFREVIGIEPSRQAIAAASPEVLPWLREGMFSAVALENTPLALICSFMTLEHLRDPGQFARTAFDLLEQDGMVAVVVHNRSGFLNRMLGMKSPIIDVEHLQLFNPQSITVLLKGAGFEDIQVKAISNAYPLRYWLRLMPLPRTLKRGVAYVLERTGLAKLRVALRVGNIIATGRKTRKELK</sequence>
<name>E3HQG9_ACHXA</name>
<dbReference type="STRING" id="762376.AXYL_06310"/>
<keyword evidence="1" id="KW-0489">Methyltransferase</keyword>
<dbReference type="AlphaFoldDB" id="E3HQG9"/>
<dbReference type="RefSeq" id="WP_013396890.1">
    <property type="nucleotide sequence ID" value="NC_014640.1"/>
</dbReference>
<protein>
    <submittedName>
        <fullName evidence="1">Methyltransferase domain protein 12</fullName>
        <ecNumber evidence="1">2.1.1.-</ecNumber>
    </submittedName>
</protein>
<dbReference type="OrthoDB" id="9816564at2"/>
<dbReference type="HOGENOM" id="CLU_920475_0_0_4"/>
<accession>E3HQG9</accession>
<keyword evidence="1" id="KW-0808">Transferase</keyword>